<dbReference type="OrthoDB" id="5082334at2"/>
<reference evidence="1 2" key="1">
    <citation type="submission" date="2019-06" db="EMBL/GenBank/DDBJ databases">
        <title>Sequencing the genomes of 1000 actinobacteria strains.</title>
        <authorList>
            <person name="Klenk H.-P."/>
        </authorList>
    </citation>
    <scope>NUCLEOTIDE SEQUENCE [LARGE SCALE GENOMIC DNA]</scope>
    <source>
        <strain evidence="1 2">DSM 26477</strain>
    </source>
</reference>
<comment type="caution">
    <text evidence="1">The sequence shown here is derived from an EMBL/GenBank/DDBJ whole genome shotgun (WGS) entry which is preliminary data.</text>
</comment>
<sequence>MARKLRARDLPHRVDITRLTGEGAEGETWATTPDRPAYVEQKAKLVVDRRSTSPTAGQEVTASTFIVLLLEDDAQPRSKVTVWPGTPREREAEVITSAYLEHKKAPSHIEIWTE</sequence>
<keyword evidence="2" id="KW-1185">Reference proteome</keyword>
<dbReference type="Proteomes" id="UP000317998">
    <property type="component" value="Unassembled WGS sequence"/>
</dbReference>
<dbReference type="AlphaFoldDB" id="A0A542YFD9"/>
<name>A0A542YFD9_9MICO</name>
<dbReference type="RefSeq" id="WP_141881324.1">
    <property type="nucleotide sequence ID" value="NZ_VFOM01000002.1"/>
</dbReference>
<protein>
    <recommendedName>
        <fullName evidence="3">Head-tail joining protein</fullName>
    </recommendedName>
</protein>
<evidence type="ECO:0008006" key="3">
    <source>
        <dbReference type="Google" id="ProtNLM"/>
    </source>
</evidence>
<proteinExistence type="predicted"/>
<gene>
    <name evidence="1" type="ORF">FB562_2198</name>
</gene>
<evidence type="ECO:0000313" key="1">
    <source>
        <dbReference type="EMBL" id="TQL46674.1"/>
    </source>
</evidence>
<evidence type="ECO:0000313" key="2">
    <source>
        <dbReference type="Proteomes" id="UP000317998"/>
    </source>
</evidence>
<accession>A0A542YFD9</accession>
<dbReference type="EMBL" id="VFOM01000002">
    <property type="protein sequence ID" value="TQL46674.1"/>
    <property type="molecule type" value="Genomic_DNA"/>
</dbReference>
<organism evidence="1 2">
    <name type="scientific">Homoserinimonas aerilata</name>
    <dbReference type="NCBI Taxonomy" id="1162970"/>
    <lineage>
        <taxon>Bacteria</taxon>
        <taxon>Bacillati</taxon>
        <taxon>Actinomycetota</taxon>
        <taxon>Actinomycetes</taxon>
        <taxon>Micrococcales</taxon>
        <taxon>Microbacteriaceae</taxon>
        <taxon>Homoserinimonas</taxon>
    </lineage>
</organism>